<name>A0A6F9DHH6_9ASCI</name>
<dbReference type="Pfam" id="PF04908">
    <property type="entry name" value="SH3BGR"/>
    <property type="match status" value="1"/>
</dbReference>
<dbReference type="InterPro" id="IPR051033">
    <property type="entry name" value="SH3BGR"/>
</dbReference>
<dbReference type="PANTHER" id="PTHR12232:SF15">
    <property type="entry name" value="SH3 DOMAIN-BINDING GLUTAMIC ACID-RICH PROTEIN HOMOLOG"/>
    <property type="match status" value="1"/>
</dbReference>
<dbReference type="SUPFAM" id="SSF52833">
    <property type="entry name" value="Thioredoxin-like"/>
    <property type="match status" value="1"/>
</dbReference>
<evidence type="ECO:0000256" key="2">
    <source>
        <dbReference type="SAM" id="MobiDB-lite"/>
    </source>
</evidence>
<dbReference type="AlphaFoldDB" id="A0A6F9DHH6"/>
<accession>A0A6F9DHH6</accession>
<protein>
    <submittedName>
        <fullName evidence="3">Uncharacterized protein LOC100184975</fullName>
    </submittedName>
</protein>
<comment type="similarity">
    <text evidence="1">Belongs to the SH3BGR family.</text>
</comment>
<evidence type="ECO:0000313" key="3">
    <source>
        <dbReference type="EMBL" id="CAB3262907.1"/>
    </source>
</evidence>
<dbReference type="PANTHER" id="PTHR12232">
    <property type="entry name" value="SH3 DOMAIN-BINDING GLUTAMIC ACID-RICH-LIKE PROTEIN"/>
    <property type="match status" value="1"/>
</dbReference>
<sequence>MVIRVYWASVTCSRKMEGEQTRLRYVIQNLKLESVWIDITTDTSVREQMRKECGNPKAVPPQIFSDDVYLGDMTVMEEFVEEERVHEFFKIEKPTNAITETTVLPVVMQQVCNSTTTVAKPAPIIPTESSVSTVKNERPTTPDSGSENIGPSKTTDLPPPTRKSVLERVGTLESVGVTQEKTDKPKVVFTKSKNTDREVKPIDEERRRRILGLCTTENEPDQTPIANGVSS</sequence>
<gene>
    <name evidence="3" type="primary">LOC100184975</name>
</gene>
<feature type="region of interest" description="Disordered" evidence="2">
    <location>
        <begin position="128"/>
        <end position="162"/>
    </location>
</feature>
<dbReference type="InterPro" id="IPR006993">
    <property type="entry name" value="Glut_rich_SH3-bd"/>
</dbReference>
<reference evidence="3" key="1">
    <citation type="submission" date="2020-04" db="EMBL/GenBank/DDBJ databases">
        <authorList>
            <person name="Neveu A P."/>
        </authorList>
    </citation>
    <scope>NUCLEOTIDE SEQUENCE</scope>
    <source>
        <tissue evidence="3">Whole embryo</tissue>
    </source>
</reference>
<feature type="compositionally biased region" description="Polar residues" evidence="2">
    <location>
        <begin position="141"/>
        <end position="155"/>
    </location>
</feature>
<organism evidence="3">
    <name type="scientific">Phallusia mammillata</name>
    <dbReference type="NCBI Taxonomy" id="59560"/>
    <lineage>
        <taxon>Eukaryota</taxon>
        <taxon>Metazoa</taxon>
        <taxon>Chordata</taxon>
        <taxon>Tunicata</taxon>
        <taxon>Ascidiacea</taxon>
        <taxon>Phlebobranchia</taxon>
        <taxon>Ascidiidae</taxon>
        <taxon>Phallusia</taxon>
    </lineage>
</organism>
<evidence type="ECO:0000256" key="1">
    <source>
        <dbReference type="ARBA" id="ARBA00007764"/>
    </source>
</evidence>
<dbReference type="GO" id="GO:0005737">
    <property type="term" value="C:cytoplasm"/>
    <property type="evidence" value="ECO:0007669"/>
    <property type="project" value="TreeGrafter"/>
</dbReference>
<dbReference type="EMBL" id="LR787045">
    <property type="protein sequence ID" value="CAB3262907.1"/>
    <property type="molecule type" value="mRNA"/>
</dbReference>
<dbReference type="Gene3D" id="3.40.30.10">
    <property type="entry name" value="Glutaredoxin"/>
    <property type="match status" value="1"/>
</dbReference>
<proteinExistence type="evidence at transcript level"/>
<dbReference type="InterPro" id="IPR036249">
    <property type="entry name" value="Thioredoxin-like_sf"/>
</dbReference>